<dbReference type="AlphaFoldDB" id="A0A480A9M0"/>
<accession>A0A480A9M0</accession>
<comment type="caution">
    <text evidence="1">The sequence shown here is derived from an EMBL/GenBank/DDBJ whole genome shotgun (WGS) entry which is preliminary data.</text>
</comment>
<gene>
    <name evidence="1" type="ORF">NIES80_13740</name>
</gene>
<dbReference type="EMBL" id="BJCF01000011">
    <property type="protein sequence ID" value="GCL41677.1"/>
    <property type="molecule type" value="Genomic_DNA"/>
</dbReference>
<reference evidence="2" key="1">
    <citation type="submission" date="2019-02" db="EMBL/GenBank/DDBJ databases">
        <title>Draft genome sequence of Dolichospermum planctonicum NIES-80.</title>
        <authorList>
            <person name="Yamaguchi H."/>
            <person name="Suzuki S."/>
            <person name="Kawachi M."/>
        </authorList>
    </citation>
    <scope>NUCLEOTIDE SEQUENCE [LARGE SCALE GENOMIC DNA]</scope>
    <source>
        <strain evidence="2">NIES-80</strain>
    </source>
</reference>
<evidence type="ECO:0000313" key="1">
    <source>
        <dbReference type="EMBL" id="GCL41677.1"/>
    </source>
</evidence>
<protein>
    <submittedName>
        <fullName evidence="1">Uncharacterized protein</fullName>
    </submittedName>
</protein>
<organism evidence="1 2">
    <name type="scientific">Dolichospermum planctonicum</name>
    <dbReference type="NCBI Taxonomy" id="136072"/>
    <lineage>
        <taxon>Bacteria</taxon>
        <taxon>Bacillati</taxon>
        <taxon>Cyanobacteriota</taxon>
        <taxon>Cyanophyceae</taxon>
        <taxon>Nostocales</taxon>
        <taxon>Aphanizomenonaceae</taxon>
        <taxon>Dolichospermum</taxon>
    </lineage>
</organism>
<dbReference type="Proteomes" id="UP000299367">
    <property type="component" value="Unassembled WGS sequence"/>
</dbReference>
<name>A0A480A9M0_9CYAN</name>
<proteinExistence type="predicted"/>
<sequence length="39" mass="4777">MTFDLFFDLFLEVTHGKFIFPFFQQLIFSENHTHKIILN</sequence>
<evidence type="ECO:0000313" key="2">
    <source>
        <dbReference type="Proteomes" id="UP000299367"/>
    </source>
</evidence>